<accession>A0A1F4U3V2</accession>
<name>A0A1F4U3V2_UNCSA</name>
<comment type="caution">
    <text evidence="2">The sequence shown here is derived from an EMBL/GenBank/DDBJ whole genome shotgun (WGS) entry which is preliminary data.</text>
</comment>
<protein>
    <submittedName>
        <fullName evidence="2">Uncharacterized protein</fullName>
    </submittedName>
</protein>
<keyword evidence="1" id="KW-0812">Transmembrane</keyword>
<keyword evidence="1" id="KW-1133">Transmembrane helix</keyword>
<dbReference type="Proteomes" id="UP000179242">
    <property type="component" value="Unassembled WGS sequence"/>
</dbReference>
<keyword evidence="1" id="KW-0472">Membrane</keyword>
<gene>
    <name evidence="2" type="ORF">A2438_08285</name>
</gene>
<organism evidence="2 3">
    <name type="scientific">candidate division WOR-1 bacterium RIFOXYC2_FULL_46_14</name>
    <dbReference type="NCBI Taxonomy" id="1802587"/>
    <lineage>
        <taxon>Bacteria</taxon>
        <taxon>Bacillati</taxon>
        <taxon>Saganbacteria</taxon>
    </lineage>
</organism>
<evidence type="ECO:0000313" key="3">
    <source>
        <dbReference type="Proteomes" id="UP000179242"/>
    </source>
</evidence>
<reference evidence="2 3" key="1">
    <citation type="journal article" date="2016" name="Nat. Commun.">
        <title>Thousands of microbial genomes shed light on interconnected biogeochemical processes in an aquifer system.</title>
        <authorList>
            <person name="Anantharaman K."/>
            <person name="Brown C.T."/>
            <person name="Hug L.A."/>
            <person name="Sharon I."/>
            <person name="Castelle C.J."/>
            <person name="Probst A.J."/>
            <person name="Thomas B.C."/>
            <person name="Singh A."/>
            <person name="Wilkins M.J."/>
            <person name="Karaoz U."/>
            <person name="Brodie E.L."/>
            <person name="Williams K.H."/>
            <person name="Hubbard S.S."/>
            <person name="Banfield J.F."/>
        </authorList>
    </citation>
    <scope>NUCLEOTIDE SEQUENCE [LARGE SCALE GENOMIC DNA]</scope>
</reference>
<feature type="transmembrane region" description="Helical" evidence="1">
    <location>
        <begin position="200"/>
        <end position="217"/>
    </location>
</feature>
<evidence type="ECO:0000256" key="1">
    <source>
        <dbReference type="SAM" id="Phobius"/>
    </source>
</evidence>
<dbReference type="AlphaFoldDB" id="A0A1F4U3V2"/>
<proteinExistence type="predicted"/>
<sequence length="329" mass="38456">MKRAFSFFFLFILLLAGGAFAKEWGRSELLSKEGISATPIYDYIDADIDSIVEIKLKTTRSYDECRFFFMPFEFQSFERGLSLPFNTGRGDRYGSCFLNMKTHPYWRGSIRQVLLSYPPGTEISYIKVQPANPYLIAIAAWQEFFYFRMPNLGTCFIIMPATLFGKPFNQFVYIGAIALFILSLPFWIWKGQWKKAGKGALVLVMAGWVILSLKFMYDNYRVVYRDYQDFFGKSLEQKHIQLTGGDYYQFLKWCGEKLKGEKYVELMVPSNVSWAPTDFLKMKGPYYLVPLIVKPQAKYVIVYQDIKPEGKFRNFAEFSREAYILERIK</sequence>
<evidence type="ECO:0000313" key="2">
    <source>
        <dbReference type="EMBL" id="OGC39537.1"/>
    </source>
</evidence>
<dbReference type="EMBL" id="MEUJ01000008">
    <property type="protein sequence ID" value="OGC39537.1"/>
    <property type="molecule type" value="Genomic_DNA"/>
</dbReference>
<feature type="transmembrane region" description="Helical" evidence="1">
    <location>
        <begin position="171"/>
        <end position="188"/>
    </location>
</feature>